<keyword evidence="7 10" id="KW-0862">Zinc</keyword>
<keyword evidence="6 10" id="KW-0378">Hydrolase</keyword>
<dbReference type="Pfam" id="PF03193">
    <property type="entry name" value="RsgA_GTPase"/>
    <property type="match status" value="1"/>
</dbReference>
<dbReference type="Gene3D" id="2.40.50.140">
    <property type="entry name" value="Nucleic acid-binding proteins"/>
    <property type="match status" value="1"/>
</dbReference>
<evidence type="ECO:0000256" key="3">
    <source>
        <dbReference type="ARBA" id="ARBA00022723"/>
    </source>
</evidence>
<feature type="binding site" evidence="10">
    <location>
        <position position="245"/>
    </location>
    <ligand>
        <name>Zn(2+)</name>
        <dbReference type="ChEBI" id="CHEBI:29105"/>
    </ligand>
</feature>
<dbReference type="CDD" id="cd01854">
    <property type="entry name" value="YjeQ_EngC"/>
    <property type="match status" value="1"/>
</dbReference>
<feature type="binding site" evidence="10">
    <location>
        <position position="252"/>
    </location>
    <ligand>
        <name>Zn(2+)</name>
        <dbReference type="ChEBI" id="CHEBI:29105"/>
    </ligand>
</feature>
<dbReference type="InterPro" id="IPR027417">
    <property type="entry name" value="P-loop_NTPase"/>
</dbReference>
<dbReference type="InterPro" id="IPR010914">
    <property type="entry name" value="RsgA_GTPase_dom"/>
</dbReference>
<dbReference type="STRING" id="290054.SAMN02745114_00971"/>
<dbReference type="PANTHER" id="PTHR32120:SF11">
    <property type="entry name" value="SMALL RIBOSOMAL SUBUNIT BIOGENESIS GTPASE RSGA 1, MITOCHONDRIAL-RELATED"/>
    <property type="match status" value="1"/>
</dbReference>
<evidence type="ECO:0000313" key="14">
    <source>
        <dbReference type="Proteomes" id="UP000190657"/>
    </source>
</evidence>
<keyword evidence="5 10" id="KW-0547">Nucleotide-binding</keyword>
<dbReference type="Pfam" id="PF16745">
    <property type="entry name" value="RsgA_N"/>
    <property type="match status" value="1"/>
</dbReference>
<evidence type="ECO:0000256" key="6">
    <source>
        <dbReference type="ARBA" id="ARBA00022801"/>
    </source>
</evidence>
<feature type="binding site" evidence="10">
    <location>
        <position position="250"/>
    </location>
    <ligand>
        <name>Zn(2+)</name>
        <dbReference type="ChEBI" id="CHEBI:29105"/>
    </ligand>
</feature>
<keyword evidence="1 10" id="KW-0963">Cytoplasm</keyword>
<dbReference type="CDD" id="cd04466">
    <property type="entry name" value="S1_YloQ_GTPase"/>
    <property type="match status" value="1"/>
</dbReference>
<evidence type="ECO:0000256" key="7">
    <source>
        <dbReference type="ARBA" id="ARBA00022833"/>
    </source>
</evidence>
<evidence type="ECO:0000256" key="4">
    <source>
        <dbReference type="ARBA" id="ARBA00022730"/>
    </source>
</evidence>
<dbReference type="Gene3D" id="1.10.40.50">
    <property type="entry name" value="Probable gtpase engc, domain 3"/>
    <property type="match status" value="1"/>
</dbReference>
<dbReference type="GO" id="GO:0005737">
    <property type="term" value="C:cytoplasm"/>
    <property type="evidence" value="ECO:0007669"/>
    <property type="project" value="UniProtKB-SubCell"/>
</dbReference>
<feature type="domain" description="EngC GTPase" evidence="11">
    <location>
        <begin position="72"/>
        <end position="216"/>
    </location>
</feature>
<evidence type="ECO:0000256" key="1">
    <source>
        <dbReference type="ARBA" id="ARBA00022490"/>
    </source>
</evidence>
<comment type="subcellular location">
    <subcellularLocation>
        <location evidence="10">Cytoplasm</location>
    </subcellularLocation>
</comment>
<dbReference type="EMBL" id="FUWW01000009">
    <property type="protein sequence ID" value="SJZ56724.1"/>
    <property type="molecule type" value="Genomic_DNA"/>
</dbReference>
<dbReference type="PROSITE" id="PS51721">
    <property type="entry name" value="G_CP"/>
    <property type="match status" value="1"/>
</dbReference>
<keyword evidence="4 10" id="KW-0699">rRNA-binding</keyword>
<dbReference type="InterPro" id="IPR012340">
    <property type="entry name" value="NA-bd_OB-fold"/>
</dbReference>
<dbReference type="InterPro" id="IPR004881">
    <property type="entry name" value="Ribosome_biogen_GTPase_RsgA"/>
</dbReference>
<gene>
    <name evidence="10" type="primary">rsgA</name>
    <name evidence="13" type="ORF">SAMN02745114_00971</name>
</gene>
<evidence type="ECO:0000256" key="8">
    <source>
        <dbReference type="ARBA" id="ARBA00022884"/>
    </source>
</evidence>
<keyword evidence="8 10" id="KW-0694">RNA-binding</keyword>
<comment type="function">
    <text evidence="10">One of several proteins that assist in the late maturation steps of the functional core of the 30S ribosomal subunit. Helps release RbfA from mature subunits. May play a role in the assembly of ribosomal proteins into the subunit. Circularly permuted GTPase that catalyzes slow GTP hydrolysis, GTPase activity is stimulated by the 30S ribosomal subunit.</text>
</comment>
<evidence type="ECO:0000256" key="10">
    <source>
        <dbReference type="HAMAP-Rule" id="MF_01820"/>
    </source>
</evidence>
<organism evidence="13 14">
    <name type="scientific">Eubacterium coprostanoligenes</name>
    <dbReference type="NCBI Taxonomy" id="290054"/>
    <lineage>
        <taxon>Bacteria</taxon>
        <taxon>Bacillati</taxon>
        <taxon>Bacillota</taxon>
        <taxon>Clostridia</taxon>
        <taxon>Eubacteriales</taxon>
        <taxon>Eubacteriaceae</taxon>
        <taxon>Eubacterium</taxon>
    </lineage>
</organism>
<sequence length="293" mass="32849">MTKGKIIKGIGGFYYVDTDNGIFECKARGNFRKQKITPLVGDDVEISINENAENTIDTIYPRKNELIRPPLANLDQLFIIASLVDPKINTTIIDNLTAIAEYKKIEPIIVLTKTDLDDSAQIYKNIYEKAGFKVVVCDNTTGDGADEINKLLNGKCSAFTGNTGVGKSTLLNNIFPDLDLKTGETSKKLGRGKHTTRHCELFKTDNGYIADTPGFSSLEFKQCEKILKDDLPYCFREFDDYLGYCKFSTCSHTNDKGCAVIEAVNDGKISKSRHESYISMYNEVKDIKEWELK</sequence>
<keyword evidence="2 10" id="KW-0690">Ribosome biogenesis</keyword>
<feature type="binding site" evidence="10">
    <location>
        <begin position="161"/>
        <end position="169"/>
    </location>
    <ligand>
        <name>GTP</name>
        <dbReference type="ChEBI" id="CHEBI:37565"/>
    </ligand>
</feature>
<dbReference type="GO" id="GO:0019843">
    <property type="term" value="F:rRNA binding"/>
    <property type="evidence" value="ECO:0007669"/>
    <property type="project" value="UniProtKB-KW"/>
</dbReference>
<keyword evidence="9 10" id="KW-0342">GTP-binding</keyword>
<evidence type="ECO:0000259" key="12">
    <source>
        <dbReference type="PROSITE" id="PS51721"/>
    </source>
</evidence>
<dbReference type="GO" id="GO:0003924">
    <property type="term" value="F:GTPase activity"/>
    <property type="evidence" value="ECO:0007669"/>
    <property type="project" value="UniProtKB-UniRule"/>
</dbReference>
<protein>
    <recommendedName>
        <fullName evidence="10">Small ribosomal subunit biogenesis GTPase RsgA</fullName>
        <ecNumber evidence="10">3.6.1.-</ecNumber>
    </recommendedName>
</protein>
<dbReference type="HAMAP" id="MF_01820">
    <property type="entry name" value="GTPase_RsgA"/>
    <property type="match status" value="1"/>
</dbReference>
<accession>A0A1T4LQJ6</accession>
<evidence type="ECO:0000256" key="9">
    <source>
        <dbReference type="ARBA" id="ARBA00023134"/>
    </source>
</evidence>
<keyword evidence="3 10" id="KW-0479">Metal-binding</keyword>
<reference evidence="13 14" key="1">
    <citation type="submission" date="2017-02" db="EMBL/GenBank/DDBJ databases">
        <authorList>
            <person name="Peterson S.W."/>
        </authorList>
    </citation>
    <scope>NUCLEOTIDE SEQUENCE [LARGE SCALE GENOMIC DNA]</scope>
    <source>
        <strain evidence="13 14">ATCC 51222</strain>
    </source>
</reference>
<keyword evidence="14" id="KW-1185">Reference proteome</keyword>
<dbReference type="OrthoDB" id="9809485at2"/>
<feature type="domain" description="CP-type G" evidence="12">
    <location>
        <begin position="63"/>
        <end position="218"/>
    </location>
</feature>
<evidence type="ECO:0000313" key="13">
    <source>
        <dbReference type="EMBL" id="SJZ56724.1"/>
    </source>
</evidence>
<name>A0A1T4LQJ6_9FIRM</name>
<dbReference type="SUPFAM" id="SSF50249">
    <property type="entry name" value="Nucleic acid-binding proteins"/>
    <property type="match status" value="1"/>
</dbReference>
<dbReference type="NCBIfam" id="TIGR00157">
    <property type="entry name" value="ribosome small subunit-dependent GTPase A"/>
    <property type="match status" value="1"/>
</dbReference>
<comment type="subunit">
    <text evidence="10">Monomer. Associates with 30S ribosomal subunit, binds 16S rRNA.</text>
</comment>
<proteinExistence type="inferred from homology"/>
<dbReference type="Proteomes" id="UP000190657">
    <property type="component" value="Unassembled WGS sequence"/>
</dbReference>
<dbReference type="GO" id="GO:0005525">
    <property type="term" value="F:GTP binding"/>
    <property type="evidence" value="ECO:0007669"/>
    <property type="project" value="UniProtKB-UniRule"/>
</dbReference>
<evidence type="ECO:0000256" key="5">
    <source>
        <dbReference type="ARBA" id="ARBA00022741"/>
    </source>
</evidence>
<dbReference type="Gene3D" id="3.40.50.300">
    <property type="entry name" value="P-loop containing nucleotide triphosphate hydrolases"/>
    <property type="match status" value="1"/>
</dbReference>
<feature type="binding site" evidence="10">
    <location>
        <position position="258"/>
    </location>
    <ligand>
        <name>Zn(2+)</name>
        <dbReference type="ChEBI" id="CHEBI:29105"/>
    </ligand>
</feature>
<feature type="binding site" evidence="10">
    <location>
        <begin position="112"/>
        <end position="115"/>
    </location>
    <ligand>
        <name>GTP</name>
        <dbReference type="ChEBI" id="CHEBI:37565"/>
    </ligand>
</feature>
<evidence type="ECO:0000256" key="2">
    <source>
        <dbReference type="ARBA" id="ARBA00022517"/>
    </source>
</evidence>
<comment type="similarity">
    <text evidence="10">Belongs to the TRAFAC class YlqF/YawG GTPase family. RsgA subfamily.</text>
</comment>
<dbReference type="GO" id="GO:0042274">
    <property type="term" value="P:ribosomal small subunit biogenesis"/>
    <property type="evidence" value="ECO:0007669"/>
    <property type="project" value="UniProtKB-UniRule"/>
</dbReference>
<dbReference type="AlphaFoldDB" id="A0A1T4LQJ6"/>
<dbReference type="InterPro" id="IPR031944">
    <property type="entry name" value="RsgA_N"/>
</dbReference>
<dbReference type="RefSeq" id="WP_078768459.1">
    <property type="nucleotide sequence ID" value="NZ_FUWW01000009.1"/>
</dbReference>
<dbReference type="PANTHER" id="PTHR32120">
    <property type="entry name" value="SMALL RIBOSOMAL SUBUNIT BIOGENESIS GTPASE RSGA"/>
    <property type="match status" value="1"/>
</dbReference>
<dbReference type="GO" id="GO:0046872">
    <property type="term" value="F:metal ion binding"/>
    <property type="evidence" value="ECO:0007669"/>
    <property type="project" value="UniProtKB-KW"/>
</dbReference>
<dbReference type="SUPFAM" id="SSF52540">
    <property type="entry name" value="P-loop containing nucleoside triphosphate hydrolases"/>
    <property type="match status" value="1"/>
</dbReference>
<dbReference type="EC" id="3.6.1.-" evidence="10"/>
<comment type="cofactor">
    <cofactor evidence="10">
        <name>Zn(2+)</name>
        <dbReference type="ChEBI" id="CHEBI:29105"/>
    </cofactor>
    <text evidence="10">Binds 1 zinc ion per subunit.</text>
</comment>
<evidence type="ECO:0000259" key="11">
    <source>
        <dbReference type="PROSITE" id="PS50936"/>
    </source>
</evidence>
<dbReference type="InterPro" id="IPR030378">
    <property type="entry name" value="G_CP_dom"/>
</dbReference>
<dbReference type="PROSITE" id="PS50936">
    <property type="entry name" value="ENGC_GTPASE"/>
    <property type="match status" value="1"/>
</dbReference>